<organism evidence="1 2">
    <name type="scientific">Scyliorhinus torazame</name>
    <name type="common">Cloudy catshark</name>
    <name type="synonym">Catulus torazame</name>
    <dbReference type="NCBI Taxonomy" id="75743"/>
    <lineage>
        <taxon>Eukaryota</taxon>
        <taxon>Metazoa</taxon>
        <taxon>Chordata</taxon>
        <taxon>Craniata</taxon>
        <taxon>Vertebrata</taxon>
        <taxon>Chondrichthyes</taxon>
        <taxon>Elasmobranchii</taxon>
        <taxon>Galeomorphii</taxon>
        <taxon>Galeoidea</taxon>
        <taxon>Carcharhiniformes</taxon>
        <taxon>Scyliorhinidae</taxon>
        <taxon>Scyliorhinus</taxon>
    </lineage>
</organism>
<comment type="caution">
    <text evidence="1">The sequence shown here is derived from an EMBL/GenBank/DDBJ whole genome shotgun (WGS) entry which is preliminary data.</text>
</comment>
<keyword evidence="2" id="KW-1185">Reference proteome</keyword>
<sequence>WRHRHVLGQAELDLETCLQAQQVKVVWCQGVLYRASLSSTDRLRLRNTRHVAQKEPSIAST</sequence>
<proteinExistence type="predicted"/>
<name>A0A401QG71_SCYTO</name>
<accession>A0A401QG71</accession>
<dbReference type="EMBL" id="BFAA01065875">
    <property type="protein sequence ID" value="GCB84342.1"/>
    <property type="molecule type" value="Genomic_DNA"/>
</dbReference>
<feature type="non-terminal residue" evidence="1">
    <location>
        <position position="61"/>
    </location>
</feature>
<feature type="non-terminal residue" evidence="1">
    <location>
        <position position="1"/>
    </location>
</feature>
<dbReference type="Proteomes" id="UP000288216">
    <property type="component" value="Unassembled WGS sequence"/>
</dbReference>
<protein>
    <submittedName>
        <fullName evidence="1">Uncharacterized protein</fullName>
    </submittedName>
</protein>
<evidence type="ECO:0000313" key="1">
    <source>
        <dbReference type="EMBL" id="GCB84342.1"/>
    </source>
</evidence>
<gene>
    <name evidence="1" type="ORF">scyTo_0024990</name>
</gene>
<evidence type="ECO:0000313" key="2">
    <source>
        <dbReference type="Proteomes" id="UP000288216"/>
    </source>
</evidence>
<dbReference type="AlphaFoldDB" id="A0A401QG71"/>
<reference evidence="1 2" key="1">
    <citation type="journal article" date="2018" name="Nat. Ecol. Evol.">
        <title>Shark genomes provide insights into elasmobranch evolution and the origin of vertebrates.</title>
        <authorList>
            <person name="Hara Y"/>
            <person name="Yamaguchi K"/>
            <person name="Onimaru K"/>
            <person name="Kadota M"/>
            <person name="Koyanagi M"/>
            <person name="Keeley SD"/>
            <person name="Tatsumi K"/>
            <person name="Tanaka K"/>
            <person name="Motone F"/>
            <person name="Kageyama Y"/>
            <person name="Nozu R"/>
            <person name="Adachi N"/>
            <person name="Nishimura O"/>
            <person name="Nakagawa R"/>
            <person name="Tanegashima C"/>
            <person name="Kiyatake I"/>
            <person name="Matsumoto R"/>
            <person name="Murakumo K"/>
            <person name="Nishida K"/>
            <person name="Terakita A"/>
            <person name="Kuratani S"/>
            <person name="Sato K"/>
            <person name="Hyodo S Kuraku.S."/>
        </authorList>
    </citation>
    <scope>NUCLEOTIDE SEQUENCE [LARGE SCALE GENOMIC DNA]</scope>
</reference>